<protein>
    <submittedName>
        <fullName evidence="1">Uncharacterized protein</fullName>
    </submittedName>
</protein>
<dbReference type="Proteomes" id="UP000078540">
    <property type="component" value="Unassembled WGS sequence"/>
</dbReference>
<evidence type="ECO:0000313" key="1">
    <source>
        <dbReference type="EMBL" id="KYM87180.1"/>
    </source>
</evidence>
<keyword evidence="2" id="KW-1185">Reference proteome</keyword>
<sequence length="152" mass="18154">MHEYTVRELLTQYRGVGGKPEVFGQGSTALIQYIINLIKTKELNNLRKYFRVNRSCIIYYSSSFVHDETSQFLSGFFLISSTFNIRSSMNLFVVDDIQRDWKTRFHRVSTLRNFKEISRPFNSNNGFWEKVSILDFEKNYRKRNSKMIHIKE</sequence>
<name>A0A151I590_9HYME</name>
<evidence type="ECO:0000313" key="2">
    <source>
        <dbReference type="Proteomes" id="UP000078540"/>
    </source>
</evidence>
<accession>A0A151I590</accession>
<gene>
    <name evidence="1" type="ORF">ALC53_03592</name>
</gene>
<dbReference type="EMBL" id="KQ976434">
    <property type="protein sequence ID" value="KYM87180.1"/>
    <property type="molecule type" value="Genomic_DNA"/>
</dbReference>
<proteinExistence type="predicted"/>
<reference evidence="1 2" key="1">
    <citation type="submission" date="2015-09" db="EMBL/GenBank/DDBJ databases">
        <title>Atta colombica WGS genome.</title>
        <authorList>
            <person name="Nygaard S."/>
            <person name="Hu H."/>
            <person name="Boomsma J."/>
            <person name="Zhang G."/>
        </authorList>
    </citation>
    <scope>NUCLEOTIDE SEQUENCE [LARGE SCALE GENOMIC DNA]</scope>
    <source>
        <strain evidence="1">Treedump-2</strain>
        <tissue evidence="1">Whole body</tissue>
    </source>
</reference>
<dbReference type="AlphaFoldDB" id="A0A151I590"/>
<organism evidence="1 2">
    <name type="scientific">Atta colombica</name>
    <dbReference type="NCBI Taxonomy" id="520822"/>
    <lineage>
        <taxon>Eukaryota</taxon>
        <taxon>Metazoa</taxon>
        <taxon>Ecdysozoa</taxon>
        <taxon>Arthropoda</taxon>
        <taxon>Hexapoda</taxon>
        <taxon>Insecta</taxon>
        <taxon>Pterygota</taxon>
        <taxon>Neoptera</taxon>
        <taxon>Endopterygota</taxon>
        <taxon>Hymenoptera</taxon>
        <taxon>Apocrita</taxon>
        <taxon>Aculeata</taxon>
        <taxon>Formicoidea</taxon>
        <taxon>Formicidae</taxon>
        <taxon>Myrmicinae</taxon>
        <taxon>Atta</taxon>
    </lineage>
</organism>